<dbReference type="AlphaFoldDB" id="A0A917R2D9"/>
<accession>A0A917R2D9</accession>
<reference evidence="2" key="2">
    <citation type="submission" date="2020-09" db="EMBL/GenBank/DDBJ databases">
        <authorList>
            <person name="Sun Q."/>
            <person name="Ohkuma M."/>
        </authorList>
    </citation>
    <scope>NUCLEOTIDE SEQUENCE</scope>
    <source>
        <strain evidence="2">JCM 13064</strain>
    </source>
</reference>
<proteinExistence type="predicted"/>
<evidence type="ECO:0000313" key="3">
    <source>
        <dbReference type="Proteomes" id="UP000645217"/>
    </source>
</evidence>
<feature type="compositionally biased region" description="Basic and acidic residues" evidence="1">
    <location>
        <begin position="8"/>
        <end position="17"/>
    </location>
</feature>
<name>A0A917R2D9_9ACTN</name>
<protein>
    <submittedName>
        <fullName evidence="2">Uncharacterized protein</fullName>
    </submittedName>
</protein>
<dbReference type="Proteomes" id="UP000645217">
    <property type="component" value="Unassembled WGS sequence"/>
</dbReference>
<organism evidence="2 3">
    <name type="scientific">Sphaerisporangium melleum</name>
    <dbReference type="NCBI Taxonomy" id="321316"/>
    <lineage>
        <taxon>Bacteria</taxon>
        <taxon>Bacillati</taxon>
        <taxon>Actinomycetota</taxon>
        <taxon>Actinomycetes</taxon>
        <taxon>Streptosporangiales</taxon>
        <taxon>Streptosporangiaceae</taxon>
        <taxon>Sphaerisporangium</taxon>
    </lineage>
</organism>
<comment type="caution">
    <text evidence="2">The sequence shown here is derived from an EMBL/GenBank/DDBJ whole genome shotgun (WGS) entry which is preliminary data.</text>
</comment>
<evidence type="ECO:0000256" key="1">
    <source>
        <dbReference type="SAM" id="MobiDB-lite"/>
    </source>
</evidence>
<sequence>MRTRVAPKRADTARAGDPEIPAATVPRGPGKGGRPEASGRELVVSDVQATGLATASRVKAAPAGPTGLVTAMTGEGVRTSVMIRAIDRTAVRNVALQAAVRDSVGTSAKTGATVRAAPSTTGVAAATGQSVRSIARTVRDAPSTAVTGPSGHSTGTIALSAPSTAMTIVVARAGIARMGAVTVLRAAA</sequence>
<keyword evidence="3" id="KW-1185">Reference proteome</keyword>
<reference evidence="2" key="1">
    <citation type="journal article" date="2014" name="Int. J. Syst. Evol. Microbiol.">
        <title>Complete genome sequence of Corynebacterium casei LMG S-19264T (=DSM 44701T), isolated from a smear-ripened cheese.</title>
        <authorList>
            <consortium name="US DOE Joint Genome Institute (JGI-PGF)"/>
            <person name="Walter F."/>
            <person name="Albersmeier A."/>
            <person name="Kalinowski J."/>
            <person name="Ruckert C."/>
        </authorList>
    </citation>
    <scope>NUCLEOTIDE SEQUENCE</scope>
    <source>
        <strain evidence="2">JCM 13064</strain>
    </source>
</reference>
<evidence type="ECO:0000313" key="2">
    <source>
        <dbReference type="EMBL" id="GGK84119.1"/>
    </source>
</evidence>
<dbReference type="EMBL" id="BMNT01000014">
    <property type="protein sequence ID" value="GGK84119.1"/>
    <property type="molecule type" value="Genomic_DNA"/>
</dbReference>
<feature type="region of interest" description="Disordered" evidence="1">
    <location>
        <begin position="1"/>
        <end position="39"/>
    </location>
</feature>
<gene>
    <name evidence="2" type="ORF">GCM10007964_28190</name>
</gene>